<keyword evidence="2" id="KW-0378">Hydrolase</keyword>
<comment type="caution">
    <text evidence="2">The sequence shown here is derived from an EMBL/GenBank/DDBJ whole genome shotgun (WGS) entry which is preliminary data.</text>
</comment>
<dbReference type="Gene3D" id="3.40.50.1820">
    <property type="entry name" value="alpha/beta hydrolase"/>
    <property type="match status" value="1"/>
</dbReference>
<dbReference type="EMBL" id="JAARRM010000003">
    <property type="protein sequence ID" value="MBC1521906.1"/>
    <property type="molecule type" value="Genomic_DNA"/>
</dbReference>
<keyword evidence="1" id="KW-0732">Signal</keyword>
<dbReference type="GO" id="GO:0016787">
    <property type="term" value="F:hydrolase activity"/>
    <property type="evidence" value="ECO:0007669"/>
    <property type="project" value="UniProtKB-KW"/>
</dbReference>
<feature type="signal peptide" evidence="1">
    <location>
        <begin position="1"/>
        <end position="23"/>
    </location>
</feature>
<gene>
    <name evidence="2" type="ORF">HB912_09615</name>
</gene>
<dbReference type="PROSITE" id="PS51257">
    <property type="entry name" value="PROKAR_LIPOPROTEIN"/>
    <property type="match status" value="1"/>
</dbReference>
<sequence length="284" mass="31620">MRNCLKILFLTALLFLVAGCSEPETLEAPDSVNLSNTVPIILVHGSGGNEHTLDEISENLRDKYHFSNEKLEVLISSKGELSYRGKLTKNSKHPIIAVAFEDNEAPISDWAKWLRIATDDLEKHFKFKKMDGVGYSNGGLALSAYVQGNQATPRFQKIITLGAPFNDLSEEDNAGGANFKKVAHQTAMLKSFLSKKKQNPSDLEFLSIAGISDAEHNTDSVVPLQSALSSRLIFDNIHVYMEKVERGEEASHHAIYKSAESIQLIYWFLAEYTSPEKNVYQLAN</sequence>
<accession>A0A841ZNF7</accession>
<organism evidence="2 3">
    <name type="scientific">Listeria aquatica</name>
    <dbReference type="NCBI Taxonomy" id="1494960"/>
    <lineage>
        <taxon>Bacteria</taxon>
        <taxon>Bacillati</taxon>
        <taxon>Bacillota</taxon>
        <taxon>Bacilli</taxon>
        <taxon>Bacillales</taxon>
        <taxon>Listeriaceae</taxon>
        <taxon>Listeria</taxon>
    </lineage>
</organism>
<protein>
    <submittedName>
        <fullName evidence="2">Alpha/beta hydrolase</fullName>
    </submittedName>
</protein>
<dbReference type="Pfam" id="PF06028">
    <property type="entry name" value="DUF915"/>
    <property type="match status" value="1"/>
</dbReference>
<name>A0A841ZNF7_9LIST</name>
<dbReference type="AlphaFoldDB" id="A0A841ZNF7"/>
<dbReference type="InterPro" id="IPR010315">
    <property type="entry name" value="DUF915_hydro-like"/>
</dbReference>
<dbReference type="InterPro" id="IPR029058">
    <property type="entry name" value="AB_hydrolase_fold"/>
</dbReference>
<feature type="chain" id="PRO_5032933609" evidence="1">
    <location>
        <begin position="24"/>
        <end position="284"/>
    </location>
</feature>
<evidence type="ECO:0000313" key="2">
    <source>
        <dbReference type="EMBL" id="MBC1521906.1"/>
    </source>
</evidence>
<evidence type="ECO:0000313" key="3">
    <source>
        <dbReference type="Proteomes" id="UP000559885"/>
    </source>
</evidence>
<proteinExistence type="predicted"/>
<evidence type="ECO:0000256" key="1">
    <source>
        <dbReference type="SAM" id="SignalP"/>
    </source>
</evidence>
<dbReference type="Proteomes" id="UP000559885">
    <property type="component" value="Unassembled WGS sequence"/>
</dbReference>
<dbReference type="SUPFAM" id="SSF53474">
    <property type="entry name" value="alpha/beta-Hydrolases"/>
    <property type="match status" value="1"/>
</dbReference>
<reference evidence="2 3" key="1">
    <citation type="submission" date="2020-03" db="EMBL/GenBank/DDBJ databases">
        <title>Soil Listeria distribution.</title>
        <authorList>
            <person name="Liao J."/>
            <person name="Wiedmann M."/>
        </authorList>
    </citation>
    <scope>NUCLEOTIDE SEQUENCE [LARGE SCALE GENOMIC DNA]</scope>
    <source>
        <strain evidence="2 3">FSL L7-1507</strain>
    </source>
</reference>
<dbReference type="RefSeq" id="WP_185374115.1">
    <property type="nucleotide sequence ID" value="NZ_JAARRM010000003.1"/>
</dbReference>